<keyword evidence="7 17" id="KW-0548">Nucleotidyltransferase</keyword>
<dbReference type="GO" id="GO:0005829">
    <property type="term" value="C:cytosol"/>
    <property type="evidence" value="ECO:0007669"/>
    <property type="project" value="TreeGrafter"/>
</dbReference>
<evidence type="ECO:0000256" key="16">
    <source>
        <dbReference type="ARBA" id="ARBA00049244"/>
    </source>
</evidence>
<dbReference type="InterPro" id="IPR043128">
    <property type="entry name" value="Rev_trsase/Diguanyl_cyclase"/>
</dbReference>
<dbReference type="CDD" id="cd03586">
    <property type="entry name" value="PolY_Pol_IV_kappa"/>
    <property type="match status" value="1"/>
</dbReference>
<dbReference type="FunFam" id="3.40.1170.60:FF:000001">
    <property type="entry name" value="DNA polymerase IV"/>
    <property type="match status" value="1"/>
</dbReference>
<dbReference type="Gene3D" id="3.40.1170.60">
    <property type="match status" value="1"/>
</dbReference>
<dbReference type="SUPFAM" id="SSF56672">
    <property type="entry name" value="DNA/RNA polymerases"/>
    <property type="match status" value="1"/>
</dbReference>
<feature type="domain" description="UmuC" evidence="18">
    <location>
        <begin position="19"/>
        <end position="199"/>
    </location>
</feature>
<dbReference type="Pfam" id="PF11798">
    <property type="entry name" value="IMS_HHH"/>
    <property type="match status" value="1"/>
</dbReference>
<evidence type="ECO:0000256" key="5">
    <source>
        <dbReference type="ARBA" id="ARBA00022490"/>
    </source>
</evidence>
<evidence type="ECO:0000256" key="1">
    <source>
        <dbReference type="ARBA" id="ARBA00004496"/>
    </source>
</evidence>
<keyword evidence="4 17" id="KW-0515">Mutator protein</keyword>
<keyword evidence="9 17" id="KW-0479">Metal-binding</keyword>
<dbReference type="Gene3D" id="3.30.70.270">
    <property type="match status" value="1"/>
</dbReference>
<evidence type="ECO:0000256" key="6">
    <source>
        <dbReference type="ARBA" id="ARBA00022679"/>
    </source>
</evidence>
<dbReference type="Gene3D" id="1.10.150.20">
    <property type="entry name" value="5' to 3' exonuclease, C-terminal subdomain"/>
    <property type="match status" value="1"/>
</dbReference>
<keyword evidence="13 17" id="KW-0238">DNA-binding</keyword>
<feature type="binding site" evidence="17">
    <location>
        <position position="23"/>
    </location>
    <ligand>
        <name>Mg(2+)</name>
        <dbReference type="ChEBI" id="CHEBI:18420"/>
    </ligand>
</feature>
<dbReference type="Pfam" id="PF00817">
    <property type="entry name" value="IMS"/>
    <property type="match status" value="1"/>
</dbReference>
<evidence type="ECO:0000256" key="9">
    <source>
        <dbReference type="ARBA" id="ARBA00022723"/>
    </source>
</evidence>
<reference evidence="20" key="1">
    <citation type="submission" date="2018-09" db="EMBL/GenBank/DDBJ databases">
        <title>Acidovorax cavernicola nov. sp. isolated from Gruta de las Maravillas (Aracena, Spain).</title>
        <authorList>
            <person name="Jurado V."/>
            <person name="Gutierrez-Patricio S."/>
            <person name="Gonzalez-Pimentel J.L."/>
            <person name="Miller A.Z."/>
            <person name="Laiz L."/>
            <person name="Saiz-Jimenez C."/>
        </authorList>
    </citation>
    <scope>NUCLEOTIDE SEQUENCE [LARGE SCALE GENOMIC DNA]</scope>
    <source>
        <strain evidence="20">1011MAR3C25</strain>
    </source>
</reference>
<evidence type="ECO:0000256" key="15">
    <source>
        <dbReference type="ARBA" id="ARBA00025589"/>
    </source>
</evidence>
<comment type="function">
    <text evidence="15 17">Poorly processive, error-prone DNA polymerase involved in untargeted mutagenesis. Copies undamaged DNA at stalled replication forks, which arise in vivo from mismatched or misaligned primer ends. These misaligned primers can be extended by PolIV. Exhibits no 3'-5' exonuclease (proofreading) activity. May be involved in translesional synthesis, in conjunction with the beta clamp from PolIII.</text>
</comment>
<gene>
    <name evidence="17" type="primary">dinB</name>
    <name evidence="19" type="ORF">D3P04_03605</name>
</gene>
<dbReference type="FunFam" id="3.30.1490.100:FF:000004">
    <property type="entry name" value="DNA polymerase IV"/>
    <property type="match status" value="1"/>
</dbReference>
<dbReference type="Gene3D" id="3.30.1490.100">
    <property type="entry name" value="DNA polymerase, Y-family, little finger domain"/>
    <property type="match status" value="1"/>
</dbReference>
<evidence type="ECO:0000256" key="12">
    <source>
        <dbReference type="ARBA" id="ARBA00022932"/>
    </source>
</evidence>
<evidence type="ECO:0000256" key="4">
    <source>
        <dbReference type="ARBA" id="ARBA00022457"/>
    </source>
</evidence>
<keyword evidence="20" id="KW-1185">Reference proteome</keyword>
<dbReference type="NCBIfam" id="NF002677">
    <property type="entry name" value="PRK02406.1"/>
    <property type="match status" value="1"/>
</dbReference>
<comment type="subunit">
    <text evidence="3 17">Monomer.</text>
</comment>
<evidence type="ECO:0000256" key="2">
    <source>
        <dbReference type="ARBA" id="ARBA00010945"/>
    </source>
</evidence>
<feature type="active site" evidence="17">
    <location>
        <position position="118"/>
    </location>
</feature>
<dbReference type="GO" id="GO:0006281">
    <property type="term" value="P:DNA repair"/>
    <property type="evidence" value="ECO:0007669"/>
    <property type="project" value="UniProtKB-UniRule"/>
</dbReference>
<comment type="similarity">
    <text evidence="2 17">Belongs to the DNA polymerase type-Y family.</text>
</comment>
<keyword evidence="6 17" id="KW-0808">Transferase</keyword>
<dbReference type="InterPro" id="IPR017961">
    <property type="entry name" value="DNA_pol_Y-fam_little_finger"/>
</dbReference>
<dbReference type="Proteomes" id="UP000284202">
    <property type="component" value="Unassembled WGS sequence"/>
</dbReference>
<dbReference type="PANTHER" id="PTHR11076:SF33">
    <property type="entry name" value="DNA POLYMERASE KAPPA"/>
    <property type="match status" value="1"/>
</dbReference>
<evidence type="ECO:0000313" key="20">
    <source>
        <dbReference type="Proteomes" id="UP000284202"/>
    </source>
</evidence>
<dbReference type="GO" id="GO:0042276">
    <property type="term" value="P:error-prone translesion synthesis"/>
    <property type="evidence" value="ECO:0007669"/>
    <property type="project" value="TreeGrafter"/>
</dbReference>
<dbReference type="HAMAP" id="MF_01113">
    <property type="entry name" value="DNApol_IV"/>
    <property type="match status" value="1"/>
</dbReference>
<evidence type="ECO:0000256" key="10">
    <source>
        <dbReference type="ARBA" id="ARBA00022763"/>
    </source>
</evidence>
<dbReference type="Pfam" id="PF11799">
    <property type="entry name" value="IMS_C"/>
    <property type="match status" value="1"/>
</dbReference>
<dbReference type="InterPro" id="IPR036775">
    <property type="entry name" value="DNA_pol_Y-fam_lit_finger_sf"/>
</dbReference>
<keyword evidence="14 17" id="KW-0234">DNA repair</keyword>
<evidence type="ECO:0000256" key="13">
    <source>
        <dbReference type="ARBA" id="ARBA00023125"/>
    </source>
</evidence>
<comment type="subcellular location">
    <subcellularLocation>
        <location evidence="1 17">Cytoplasm</location>
    </subcellularLocation>
</comment>
<organism evidence="19 20">
    <name type="scientific">Paracoccus onubensis</name>
    <dbReference type="NCBI Taxonomy" id="1675788"/>
    <lineage>
        <taxon>Bacteria</taxon>
        <taxon>Pseudomonadati</taxon>
        <taxon>Pseudomonadota</taxon>
        <taxon>Alphaproteobacteria</taxon>
        <taxon>Rhodobacterales</taxon>
        <taxon>Paracoccaceae</taxon>
        <taxon>Paracoccus</taxon>
    </lineage>
</organism>
<dbReference type="RefSeq" id="WP_119746034.1">
    <property type="nucleotide sequence ID" value="NZ_QZCG01000002.1"/>
</dbReference>
<evidence type="ECO:0000256" key="8">
    <source>
        <dbReference type="ARBA" id="ARBA00022705"/>
    </source>
</evidence>
<name>A0A418T4A2_9RHOB</name>
<dbReference type="AlphaFoldDB" id="A0A418T4A2"/>
<evidence type="ECO:0000256" key="7">
    <source>
        <dbReference type="ARBA" id="ARBA00022695"/>
    </source>
</evidence>
<dbReference type="FunFam" id="1.10.150.20:FF:000019">
    <property type="entry name" value="DNA polymerase IV"/>
    <property type="match status" value="1"/>
</dbReference>
<keyword evidence="8 17" id="KW-0235">DNA replication</keyword>
<dbReference type="InterPro" id="IPR001126">
    <property type="entry name" value="UmuC"/>
</dbReference>
<evidence type="ECO:0000256" key="11">
    <source>
        <dbReference type="ARBA" id="ARBA00022842"/>
    </source>
</evidence>
<proteinExistence type="inferred from homology"/>
<dbReference type="GO" id="GO:0003684">
    <property type="term" value="F:damaged DNA binding"/>
    <property type="evidence" value="ECO:0007669"/>
    <property type="project" value="InterPro"/>
</dbReference>
<dbReference type="PROSITE" id="PS50173">
    <property type="entry name" value="UMUC"/>
    <property type="match status" value="1"/>
</dbReference>
<comment type="cofactor">
    <cofactor evidence="17">
        <name>Mg(2+)</name>
        <dbReference type="ChEBI" id="CHEBI:18420"/>
    </cofactor>
    <text evidence="17">Binds 2 magnesium ions per subunit.</text>
</comment>
<dbReference type="SUPFAM" id="SSF100879">
    <property type="entry name" value="Lesion bypass DNA polymerase (Y-family), little finger domain"/>
    <property type="match status" value="1"/>
</dbReference>
<dbReference type="InterPro" id="IPR050116">
    <property type="entry name" value="DNA_polymerase-Y"/>
</dbReference>
<keyword evidence="11 17" id="KW-0460">Magnesium</keyword>
<evidence type="ECO:0000256" key="17">
    <source>
        <dbReference type="HAMAP-Rule" id="MF_01113"/>
    </source>
</evidence>
<evidence type="ECO:0000259" key="18">
    <source>
        <dbReference type="PROSITE" id="PS50173"/>
    </source>
</evidence>
<keyword evidence="10 17" id="KW-0227">DNA damage</keyword>
<keyword evidence="12 17" id="KW-0239">DNA-directed DNA polymerase</keyword>
<dbReference type="GO" id="GO:0000287">
    <property type="term" value="F:magnesium ion binding"/>
    <property type="evidence" value="ECO:0007669"/>
    <property type="project" value="UniProtKB-UniRule"/>
</dbReference>
<dbReference type="InterPro" id="IPR043502">
    <property type="entry name" value="DNA/RNA_pol_sf"/>
</dbReference>
<evidence type="ECO:0000313" key="19">
    <source>
        <dbReference type="EMBL" id="RJE88014.1"/>
    </source>
</evidence>
<dbReference type="OrthoDB" id="9808813at2"/>
<feature type="site" description="Substrate discrimination" evidence="17">
    <location>
        <position position="28"/>
    </location>
</feature>
<dbReference type="EC" id="2.7.7.7" evidence="17"/>
<dbReference type="GO" id="GO:0003887">
    <property type="term" value="F:DNA-directed DNA polymerase activity"/>
    <property type="evidence" value="ECO:0007669"/>
    <property type="project" value="UniProtKB-UniRule"/>
</dbReference>
<keyword evidence="5 17" id="KW-0963">Cytoplasm</keyword>
<feature type="binding site" evidence="17">
    <location>
        <position position="117"/>
    </location>
    <ligand>
        <name>Mg(2+)</name>
        <dbReference type="ChEBI" id="CHEBI:18420"/>
    </ligand>
</feature>
<dbReference type="InterPro" id="IPR024728">
    <property type="entry name" value="PolY_HhH_motif"/>
</dbReference>
<dbReference type="PANTHER" id="PTHR11076">
    <property type="entry name" value="DNA REPAIR POLYMERASE UMUC / TRANSFERASE FAMILY MEMBER"/>
    <property type="match status" value="1"/>
</dbReference>
<sequence length="372" mass="41290">MTEGAAAPRDGGPERVRKIIHIDMDAFYASVEQRDDPELRGKPVAVGGAALRGVVAAASYEARVYGVRSAMPSVTAKRLCPDLIFVRHRFDVYRAVSGQIRDIFLDYTPLVEPLSLDEAYLDVTDHLWPGQTATQVAKEIRARIRETTRLTASAGVSYNKFLAKLASDQNKPDGLCVIPPERGPDFVLSLPVGKFHGIGPATAAKMQAMGIHTGADMRAQELDFLTRRFGKSGRYYWNISRGIDHRRVSPERVRKSVGAENTYFTDLMTIAEVNEALAPLSDKVWRHVSKNQLLGRTVTVKVKFADFKQVTRARTLPHAIASQEEFLMLARELASTVLPDPRGARLLGITLSGFEQDDAQDQVQLDLFQDQE</sequence>
<accession>A0A418T4A2</accession>
<protein>
    <recommendedName>
        <fullName evidence="17">DNA polymerase IV</fullName>
        <shortName evidence="17">Pol IV</shortName>
        <ecNumber evidence="17">2.7.7.7</ecNumber>
    </recommendedName>
</protein>
<comment type="caution">
    <text evidence="19">The sequence shown here is derived from an EMBL/GenBank/DDBJ whole genome shotgun (WGS) entry which is preliminary data.</text>
</comment>
<dbReference type="EMBL" id="QZCG01000002">
    <property type="protein sequence ID" value="RJE88014.1"/>
    <property type="molecule type" value="Genomic_DNA"/>
</dbReference>
<evidence type="ECO:0000256" key="14">
    <source>
        <dbReference type="ARBA" id="ARBA00023204"/>
    </source>
</evidence>
<evidence type="ECO:0000256" key="3">
    <source>
        <dbReference type="ARBA" id="ARBA00011245"/>
    </source>
</evidence>
<dbReference type="GO" id="GO:0006261">
    <property type="term" value="P:DNA-templated DNA replication"/>
    <property type="evidence" value="ECO:0007669"/>
    <property type="project" value="UniProtKB-UniRule"/>
</dbReference>
<dbReference type="GO" id="GO:0009432">
    <property type="term" value="P:SOS response"/>
    <property type="evidence" value="ECO:0007669"/>
    <property type="project" value="UniProtKB-ARBA"/>
</dbReference>
<dbReference type="InterPro" id="IPR022880">
    <property type="entry name" value="DNApol_IV"/>
</dbReference>
<comment type="catalytic activity">
    <reaction evidence="16 17">
        <text>DNA(n) + a 2'-deoxyribonucleoside 5'-triphosphate = DNA(n+1) + diphosphate</text>
        <dbReference type="Rhea" id="RHEA:22508"/>
        <dbReference type="Rhea" id="RHEA-COMP:17339"/>
        <dbReference type="Rhea" id="RHEA-COMP:17340"/>
        <dbReference type="ChEBI" id="CHEBI:33019"/>
        <dbReference type="ChEBI" id="CHEBI:61560"/>
        <dbReference type="ChEBI" id="CHEBI:173112"/>
        <dbReference type="EC" id="2.7.7.7"/>
    </reaction>
</comment>